<evidence type="ECO:0000259" key="12">
    <source>
        <dbReference type="PROSITE" id="PS51192"/>
    </source>
</evidence>
<comment type="similarity">
    <text evidence="1">Belongs to the SNF2/RAD54 helicase family.</text>
</comment>
<evidence type="ECO:0000259" key="11">
    <source>
        <dbReference type="PROSITE" id="PS50089"/>
    </source>
</evidence>
<feature type="compositionally biased region" description="Basic residues" evidence="10">
    <location>
        <begin position="806"/>
        <end position="820"/>
    </location>
</feature>
<evidence type="ECO:0000256" key="4">
    <source>
        <dbReference type="ARBA" id="ARBA00022771"/>
    </source>
</evidence>
<feature type="domain" description="RING-type" evidence="11">
    <location>
        <begin position="669"/>
        <end position="721"/>
    </location>
</feature>
<dbReference type="GO" id="GO:0000724">
    <property type="term" value="P:double-strand break repair via homologous recombination"/>
    <property type="evidence" value="ECO:0007669"/>
    <property type="project" value="TreeGrafter"/>
</dbReference>
<dbReference type="CDD" id="cd18008">
    <property type="entry name" value="DEXDc_SHPRH-like"/>
    <property type="match status" value="1"/>
</dbReference>
<dbReference type="SUPFAM" id="SSF52540">
    <property type="entry name" value="P-loop containing nucleoside triphosphate hydrolases"/>
    <property type="match status" value="2"/>
</dbReference>
<evidence type="ECO:0000259" key="13">
    <source>
        <dbReference type="PROSITE" id="PS51194"/>
    </source>
</evidence>
<dbReference type="PROSITE" id="PS51192">
    <property type="entry name" value="HELICASE_ATP_BIND_1"/>
    <property type="match status" value="1"/>
</dbReference>
<keyword evidence="6" id="KW-0347">Helicase</keyword>
<feature type="region of interest" description="Disordered" evidence="10">
    <location>
        <begin position="56"/>
        <end position="90"/>
    </location>
</feature>
<dbReference type="InterPro" id="IPR027417">
    <property type="entry name" value="P-loop_NTPase"/>
</dbReference>
<dbReference type="GO" id="GO:0005524">
    <property type="term" value="F:ATP binding"/>
    <property type="evidence" value="ECO:0007669"/>
    <property type="project" value="UniProtKB-KW"/>
</dbReference>
<organism evidence="14 15">
    <name type="scientific">Massariosphaeria phaeospora</name>
    <dbReference type="NCBI Taxonomy" id="100035"/>
    <lineage>
        <taxon>Eukaryota</taxon>
        <taxon>Fungi</taxon>
        <taxon>Dikarya</taxon>
        <taxon>Ascomycota</taxon>
        <taxon>Pezizomycotina</taxon>
        <taxon>Dothideomycetes</taxon>
        <taxon>Pleosporomycetidae</taxon>
        <taxon>Pleosporales</taxon>
        <taxon>Pleosporales incertae sedis</taxon>
        <taxon>Massariosphaeria</taxon>
    </lineage>
</organism>
<dbReference type="InterPro" id="IPR018957">
    <property type="entry name" value="Znf_C3HC4_RING-type"/>
</dbReference>
<reference evidence="14 15" key="1">
    <citation type="submission" date="2020-01" db="EMBL/GenBank/DDBJ databases">
        <authorList>
            <consortium name="DOE Joint Genome Institute"/>
            <person name="Haridas S."/>
            <person name="Albert R."/>
            <person name="Binder M."/>
            <person name="Bloem J."/>
            <person name="Labutti K."/>
            <person name="Salamov A."/>
            <person name="Andreopoulos B."/>
            <person name="Baker S.E."/>
            <person name="Barry K."/>
            <person name="Bills G."/>
            <person name="Bluhm B.H."/>
            <person name="Cannon C."/>
            <person name="Castanera R."/>
            <person name="Culley D.E."/>
            <person name="Daum C."/>
            <person name="Ezra D."/>
            <person name="Gonzalez J.B."/>
            <person name="Henrissat B."/>
            <person name="Kuo A."/>
            <person name="Liang C."/>
            <person name="Lipzen A."/>
            <person name="Lutzoni F."/>
            <person name="Magnuson J."/>
            <person name="Mondo S."/>
            <person name="Nolan M."/>
            <person name="Ohm R."/>
            <person name="Pangilinan J."/>
            <person name="Park H.-J.H."/>
            <person name="Ramirez L."/>
            <person name="Alfaro M."/>
            <person name="Sun H."/>
            <person name="Tritt A."/>
            <person name="Yoshinaga Y."/>
            <person name="Zwiers L.-H.L."/>
            <person name="Turgeon B.G."/>
            <person name="Goodwin S.B."/>
            <person name="Spatafora J.W."/>
            <person name="Crous P.W."/>
            <person name="Grigoriev I.V."/>
        </authorList>
    </citation>
    <scope>NUCLEOTIDE SEQUENCE [LARGE SCALE GENOMIC DNA]</scope>
    <source>
        <strain evidence="14 15">CBS 611.86</strain>
    </source>
</reference>
<dbReference type="CDD" id="cd18793">
    <property type="entry name" value="SF2_C_SNF"/>
    <property type="match status" value="1"/>
</dbReference>
<dbReference type="GO" id="GO:0005634">
    <property type="term" value="C:nucleus"/>
    <property type="evidence" value="ECO:0007669"/>
    <property type="project" value="TreeGrafter"/>
</dbReference>
<dbReference type="CDD" id="cd16449">
    <property type="entry name" value="RING-HC"/>
    <property type="match status" value="1"/>
</dbReference>
<dbReference type="GO" id="GO:0008270">
    <property type="term" value="F:zinc ion binding"/>
    <property type="evidence" value="ECO:0007669"/>
    <property type="project" value="UniProtKB-KW"/>
</dbReference>
<feature type="domain" description="Helicase C-terminal" evidence="13">
    <location>
        <begin position="859"/>
        <end position="1017"/>
    </location>
</feature>
<dbReference type="InterPro" id="IPR038718">
    <property type="entry name" value="SNF2-like_sf"/>
</dbReference>
<accession>A0A7C8I0T7</accession>
<evidence type="ECO:0000256" key="8">
    <source>
        <dbReference type="ARBA" id="ARBA00022840"/>
    </source>
</evidence>
<dbReference type="Proteomes" id="UP000481861">
    <property type="component" value="Unassembled WGS sequence"/>
</dbReference>
<feature type="compositionally biased region" description="Acidic residues" evidence="10">
    <location>
        <begin position="757"/>
        <end position="777"/>
    </location>
</feature>
<dbReference type="GO" id="GO:0016787">
    <property type="term" value="F:hydrolase activity"/>
    <property type="evidence" value="ECO:0007669"/>
    <property type="project" value="UniProtKB-KW"/>
</dbReference>
<feature type="region of interest" description="Disordered" evidence="10">
    <location>
        <begin position="750"/>
        <end position="825"/>
    </location>
</feature>
<evidence type="ECO:0000256" key="2">
    <source>
        <dbReference type="ARBA" id="ARBA00022723"/>
    </source>
</evidence>
<evidence type="ECO:0000256" key="3">
    <source>
        <dbReference type="ARBA" id="ARBA00022741"/>
    </source>
</evidence>
<dbReference type="SUPFAM" id="SSF57850">
    <property type="entry name" value="RING/U-box"/>
    <property type="match status" value="1"/>
</dbReference>
<protein>
    <submittedName>
        <fullName evidence="14">SNF2 family N-terminal domain-containing protein</fullName>
    </submittedName>
</protein>
<dbReference type="EMBL" id="JAADJZ010000039">
    <property type="protein sequence ID" value="KAF2864832.1"/>
    <property type="molecule type" value="Genomic_DNA"/>
</dbReference>
<evidence type="ECO:0000256" key="7">
    <source>
        <dbReference type="ARBA" id="ARBA00022833"/>
    </source>
</evidence>
<dbReference type="PROSITE" id="PS51194">
    <property type="entry name" value="HELICASE_CTER"/>
    <property type="match status" value="1"/>
</dbReference>
<dbReference type="InterPro" id="IPR013083">
    <property type="entry name" value="Znf_RING/FYVE/PHD"/>
</dbReference>
<dbReference type="Gene3D" id="3.30.40.10">
    <property type="entry name" value="Zinc/RING finger domain, C3HC4 (zinc finger)"/>
    <property type="match status" value="1"/>
</dbReference>
<keyword evidence="7" id="KW-0862">Zinc</keyword>
<dbReference type="GO" id="GO:0004386">
    <property type="term" value="F:helicase activity"/>
    <property type="evidence" value="ECO:0007669"/>
    <property type="project" value="UniProtKB-KW"/>
</dbReference>
<dbReference type="InterPro" id="IPR001650">
    <property type="entry name" value="Helicase_C-like"/>
</dbReference>
<dbReference type="GO" id="GO:0008094">
    <property type="term" value="F:ATP-dependent activity, acting on DNA"/>
    <property type="evidence" value="ECO:0007669"/>
    <property type="project" value="TreeGrafter"/>
</dbReference>
<evidence type="ECO:0000256" key="1">
    <source>
        <dbReference type="ARBA" id="ARBA00007025"/>
    </source>
</evidence>
<keyword evidence="8" id="KW-0067">ATP-binding</keyword>
<keyword evidence="3" id="KW-0547">Nucleotide-binding</keyword>
<name>A0A7C8I0T7_9PLEO</name>
<evidence type="ECO:0000256" key="6">
    <source>
        <dbReference type="ARBA" id="ARBA00022806"/>
    </source>
</evidence>
<dbReference type="PROSITE" id="PS50089">
    <property type="entry name" value="ZF_RING_2"/>
    <property type="match status" value="1"/>
</dbReference>
<dbReference type="GO" id="GO:0005737">
    <property type="term" value="C:cytoplasm"/>
    <property type="evidence" value="ECO:0007669"/>
    <property type="project" value="TreeGrafter"/>
</dbReference>
<feature type="domain" description="Helicase ATP-binding" evidence="12">
    <location>
        <begin position="314"/>
        <end position="507"/>
    </location>
</feature>
<dbReference type="InterPro" id="IPR001841">
    <property type="entry name" value="Znf_RING"/>
</dbReference>
<keyword evidence="5" id="KW-0378">Hydrolase</keyword>
<dbReference type="Gene3D" id="3.40.50.300">
    <property type="entry name" value="P-loop containing nucleotide triphosphate hydrolases"/>
    <property type="match status" value="2"/>
</dbReference>
<proteinExistence type="inferred from homology"/>
<dbReference type="SMART" id="SM00490">
    <property type="entry name" value="HELICc"/>
    <property type="match status" value="1"/>
</dbReference>
<dbReference type="InterPro" id="IPR050628">
    <property type="entry name" value="SNF2_RAD54_helicase_TF"/>
</dbReference>
<evidence type="ECO:0000313" key="15">
    <source>
        <dbReference type="Proteomes" id="UP000481861"/>
    </source>
</evidence>
<dbReference type="InterPro" id="IPR000330">
    <property type="entry name" value="SNF2_N"/>
</dbReference>
<comment type="caution">
    <text evidence="14">The sequence shown here is derived from an EMBL/GenBank/DDBJ whole genome shotgun (WGS) entry which is preliminary data.</text>
</comment>
<sequence>MDHLYLPEMTPEPTPDEYLAEINLLTGLRNSLEPASQTYTSDKEYYDNFIDGLQKGSSTAGPAHQPLYRDSPAKTSSETSSRKRSLGSLSGLDYSDAKRISVNPSPAVTPGTPLSVEFIPSPQTQAAGNYGEQQQDTLAVRPLQGSGWPGPLPGTEYIDLTSDDPADPFPELATAYMSGQRPQSVDAFTQNFMNPQDLAQFLTTPTAPGGGYGFNHIPAVAHRPSAPTPYADPAFDALQSYKQDIDDRLARDLFGDSDGDVMPMPDVNPESVDKLIANIGPDDEIPPHLREQTPRAMKSTLMEHQKIGLGWLKKTEQGNNKGGILADDMGLGKTVQALALILARPSQDHLRRTTLIVAPIALMKQWEKEIERHVLPAHRLKVYIYHGTGKKADFNKLRQYDCVLTTYGSLASELKQMETRQEARRVEQERLNPSYVRTARDRLSLIGSDCLWYRVILDEAQCIKNRNTLVSRASAELQAQYRLVMSGTPLQNNVDELYPLIRFLRIKPYNDWSRYSYDIGKAFRDTRGYGNMRERAVSRIQILLKSVMLRRAKTTLVDGLPICTIPPKHTNLQSVEFSDEESELYKAIETHSQLKFNKYLKRGTVNNNYASVLVLLLRLRQACCHPHLIKDLGIQASTDSIAEVDLLARARQLTEDVVKRLKEAEGFECPICLEADLNPTIIMPCGHTCCGECFQKLIDPAQAIRQGNEDGSSNATCPHCRGTLSSKMITDYRHFCKVFCPEKTATSDVTGSLGEEAVSDEQEDDSDETDDDDDSDSLDGFVVPDDVDEDDDFESIRRSGDDVKEKKKGASKKGKGKAPAKAKVTLAQLKKESQKSKSAKYKYLKRLRKNWTSSAKIEKTLQLLSEIYAKDPTEKVLIFSQFTSLLDILEVPLHERGVRYTRFDGSMKMEDRNDAVNKFVDQADERVMLISLKAGNAGLNLNVASQVILLDPFWNPFIEDQAVDRAHRMPQKREVHVHRLLVPETVEDRICSLQDKKREVINSALDENAGKSLSRLSLNDLKFLFFGTRTAQNGS</sequence>
<dbReference type="PANTHER" id="PTHR45626">
    <property type="entry name" value="TRANSCRIPTION TERMINATION FACTOR 2-RELATED"/>
    <property type="match status" value="1"/>
</dbReference>
<dbReference type="Pfam" id="PF00271">
    <property type="entry name" value="Helicase_C"/>
    <property type="match status" value="1"/>
</dbReference>
<dbReference type="InterPro" id="IPR014001">
    <property type="entry name" value="Helicase_ATP-bd"/>
</dbReference>
<dbReference type="Gene3D" id="3.40.50.10810">
    <property type="entry name" value="Tandem AAA-ATPase domain"/>
    <property type="match status" value="1"/>
</dbReference>
<keyword evidence="4 9" id="KW-0863">Zinc-finger</keyword>
<dbReference type="SMART" id="SM00487">
    <property type="entry name" value="DEXDc"/>
    <property type="match status" value="1"/>
</dbReference>
<dbReference type="Pfam" id="PF00097">
    <property type="entry name" value="zf-C3HC4"/>
    <property type="match status" value="1"/>
</dbReference>
<dbReference type="Pfam" id="PF00176">
    <property type="entry name" value="SNF2-rel_dom"/>
    <property type="match status" value="1"/>
</dbReference>
<dbReference type="OrthoDB" id="423559at2759"/>
<evidence type="ECO:0000256" key="10">
    <source>
        <dbReference type="SAM" id="MobiDB-lite"/>
    </source>
</evidence>
<evidence type="ECO:0000313" key="14">
    <source>
        <dbReference type="EMBL" id="KAF2864832.1"/>
    </source>
</evidence>
<feature type="compositionally biased region" description="Basic and acidic residues" evidence="10">
    <location>
        <begin position="794"/>
        <end position="805"/>
    </location>
</feature>
<keyword evidence="2" id="KW-0479">Metal-binding</keyword>
<evidence type="ECO:0000256" key="5">
    <source>
        <dbReference type="ARBA" id="ARBA00022801"/>
    </source>
</evidence>
<dbReference type="InterPro" id="IPR049730">
    <property type="entry name" value="SNF2/RAD54-like_C"/>
</dbReference>
<dbReference type="PANTHER" id="PTHR45626:SF16">
    <property type="entry name" value="ATP-DEPENDENT HELICASE ULS1"/>
    <property type="match status" value="1"/>
</dbReference>
<dbReference type="SMART" id="SM00184">
    <property type="entry name" value="RING"/>
    <property type="match status" value="1"/>
</dbReference>
<evidence type="ECO:0000256" key="9">
    <source>
        <dbReference type="PROSITE-ProRule" id="PRU00175"/>
    </source>
</evidence>
<gene>
    <name evidence="14" type="ORF">BDV95DRAFT_613194</name>
</gene>
<dbReference type="AlphaFoldDB" id="A0A7C8I0T7"/>
<keyword evidence="15" id="KW-1185">Reference proteome</keyword>